<dbReference type="SUPFAM" id="SSF56112">
    <property type="entry name" value="Protein kinase-like (PK-like)"/>
    <property type="match status" value="1"/>
</dbReference>
<dbReference type="InterPro" id="IPR011009">
    <property type="entry name" value="Kinase-like_dom_sf"/>
</dbReference>
<evidence type="ECO:0000313" key="2">
    <source>
        <dbReference type="Proteomes" id="UP000179284"/>
    </source>
</evidence>
<keyword evidence="2" id="KW-1185">Reference proteome</keyword>
<dbReference type="OrthoDB" id="2199595at2"/>
<proteinExistence type="predicted"/>
<dbReference type="Gene3D" id="3.90.1200.10">
    <property type="match status" value="1"/>
</dbReference>
<sequence length="294" mass="34866">MELGRFEINEVSSKVMDIVNSNVGADNRRTVTRICERYGQKKEDIRKYDVYKIKTDEEERILKKTSEREVKNYEMYLHGKNFNVPQYYGSYNDGKDIWIVIENIEGNDLRDMTGDLVNEAAESISEIQNAFWNYPEEERYQAYLDRIERRFSFIKGYHIIGEAYDLFLKRQKTCPRTMSNGDLLQFNIVDHKGKAVIIDWGFGGIMPYSLDIARFIAHATEDRATFPFYMNEDQKKSFIDGVYERLIEKPDYQQYICDIKLALLNEYVEFIEADEDEDNWYLKHAEELSKELLL</sequence>
<dbReference type="RefSeq" id="WP_071174878.1">
    <property type="nucleotide sequence ID" value="NZ_CP017831.1"/>
</dbReference>
<dbReference type="Proteomes" id="UP000179284">
    <property type="component" value="Chromosome I"/>
</dbReference>
<reference evidence="2" key="1">
    <citation type="submission" date="2016-10" db="EMBL/GenBank/DDBJ databases">
        <title>The complete genome sequence of the rumen bacterium Butyrivibrio hungatei MB2003.</title>
        <authorList>
            <person name="Palevich N."/>
            <person name="Kelly W.J."/>
            <person name="Leahy S.C."/>
            <person name="Altermann E."/>
            <person name="Rakonjac J."/>
            <person name="Attwood G.T."/>
        </authorList>
    </citation>
    <scope>NUCLEOTIDE SEQUENCE [LARGE SCALE GENOMIC DNA]</scope>
    <source>
        <strain evidence="2">MB2003</strain>
    </source>
</reference>
<name>A0A1D9NXS2_9FIRM</name>
<gene>
    <name evidence="1" type="ORF">bhn_I0017</name>
</gene>
<evidence type="ECO:0008006" key="3">
    <source>
        <dbReference type="Google" id="ProtNLM"/>
    </source>
</evidence>
<dbReference type="KEGG" id="bhu:bhn_I0017"/>
<accession>A0A1D9NXS2</accession>
<dbReference type="EMBL" id="CP017831">
    <property type="protein sequence ID" value="AOZ95053.1"/>
    <property type="molecule type" value="Genomic_DNA"/>
</dbReference>
<protein>
    <recommendedName>
        <fullName evidence="3">Phosphotransferase enzyme family protein</fullName>
    </recommendedName>
</protein>
<organism evidence="1 2">
    <name type="scientific">Butyrivibrio hungatei</name>
    <dbReference type="NCBI Taxonomy" id="185008"/>
    <lineage>
        <taxon>Bacteria</taxon>
        <taxon>Bacillati</taxon>
        <taxon>Bacillota</taxon>
        <taxon>Clostridia</taxon>
        <taxon>Lachnospirales</taxon>
        <taxon>Lachnospiraceae</taxon>
        <taxon>Butyrivibrio</taxon>
    </lineage>
</organism>
<dbReference type="AlphaFoldDB" id="A0A1D9NXS2"/>
<evidence type="ECO:0000313" key="1">
    <source>
        <dbReference type="EMBL" id="AOZ95053.1"/>
    </source>
</evidence>